<sequence>MAEKANNKIWLILAVTAVVVLAIGYVFMNQNMQNAKVQTQQASMVSSDQPQQEQDYPEAPDFTLPDLDGNDITLSDFRGKIVFVNFWATWCGPCRMEIPHFIELIDKYEDDFVVLGIALDPREFDKVPGFAKKIGINYPVVYDKKGVSRMYGGIQSIPTTFVVNREGKVVEYIVGSRPKADFERIIKSLL</sequence>
<feature type="transmembrane region" description="Helical" evidence="3">
    <location>
        <begin position="9"/>
        <end position="28"/>
    </location>
</feature>
<proteinExistence type="predicted"/>
<dbReference type="PANTHER" id="PTHR42852">
    <property type="entry name" value="THIOL:DISULFIDE INTERCHANGE PROTEIN DSBE"/>
    <property type="match status" value="1"/>
</dbReference>
<dbReference type="PANTHER" id="PTHR42852:SF13">
    <property type="entry name" value="PROTEIN DIPZ"/>
    <property type="match status" value="1"/>
</dbReference>
<dbReference type="PROSITE" id="PS00194">
    <property type="entry name" value="THIOREDOXIN_1"/>
    <property type="match status" value="1"/>
</dbReference>
<dbReference type="CDD" id="cd02966">
    <property type="entry name" value="TlpA_like_family"/>
    <property type="match status" value="1"/>
</dbReference>
<dbReference type="Pfam" id="PF00578">
    <property type="entry name" value="AhpC-TSA"/>
    <property type="match status" value="1"/>
</dbReference>
<gene>
    <name evidence="5" type="ORF">ENK44_10165</name>
</gene>
<dbReference type="InterPro" id="IPR013766">
    <property type="entry name" value="Thioredoxin_domain"/>
</dbReference>
<dbReference type="EMBL" id="DRQG01000095">
    <property type="protein sequence ID" value="HGY56058.1"/>
    <property type="molecule type" value="Genomic_DNA"/>
</dbReference>
<protein>
    <submittedName>
        <fullName evidence="5">TlpA family protein disulfide reductase</fullName>
    </submittedName>
</protein>
<dbReference type="Gene3D" id="3.40.30.10">
    <property type="entry name" value="Glutaredoxin"/>
    <property type="match status" value="1"/>
</dbReference>
<organism evidence="5">
    <name type="scientific">Caldithrix abyssi</name>
    <dbReference type="NCBI Taxonomy" id="187145"/>
    <lineage>
        <taxon>Bacteria</taxon>
        <taxon>Pseudomonadati</taxon>
        <taxon>Calditrichota</taxon>
        <taxon>Calditrichia</taxon>
        <taxon>Calditrichales</taxon>
        <taxon>Calditrichaceae</taxon>
        <taxon>Caldithrix</taxon>
    </lineage>
</organism>
<accession>A0A7V4WVP0</accession>
<feature type="region of interest" description="Disordered" evidence="2">
    <location>
        <begin position="41"/>
        <end position="60"/>
    </location>
</feature>
<evidence type="ECO:0000259" key="4">
    <source>
        <dbReference type="PROSITE" id="PS51352"/>
    </source>
</evidence>
<dbReference type="GO" id="GO:0016491">
    <property type="term" value="F:oxidoreductase activity"/>
    <property type="evidence" value="ECO:0007669"/>
    <property type="project" value="InterPro"/>
</dbReference>
<dbReference type="Proteomes" id="UP000885779">
    <property type="component" value="Unassembled WGS sequence"/>
</dbReference>
<dbReference type="PROSITE" id="PS51352">
    <property type="entry name" value="THIOREDOXIN_2"/>
    <property type="match status" value="1"/>
</dbReference>
<dbReference type="SUPFAM" id="SSF52833">
    <property type="entry name" value="Thioredoxin-like"/>
    <property type="match status" value="1"/>
</dbReference>
<dbReference type="InterPro" id="IPR017937">
    <property type="entry name" value="Thioredoxin_CS"/>
</dbReference>
<evidence type="ECO:0000313" key="5">
    <source>
        <dbReference type="EMBL" id="HGY56058.1"/>
    </source>
</evidence>
<dbReference type="GO" id="GO:0016209">
    <property type="term" value="F:antioxidant activity"/>
    <property type="evidence" value="ECO:0007669"/>
    <property type="project" value="InterPro"/>
</dbReference>
<evidence type="ECO:0000256" key="3">
    <source>
        <dbReference type="SAM" id="Phobius"/>
    </source>
</evidence>
<dbReference type="InterPro" id="IPR036249">
    <property type="entry name" value="Thioredoxin-like_sf"/>
</dbReference>
<feature type="compositionally biased region" description="Polar residues" evidence="2">
    <location>
        <begin position="41"/>
        <end position="54"/>
    </location>
</feature>
<keyword evidence="3" id="KW-0472">Membrane</keyword>
<keyword evidence="3" id="KW-1133">Transmembrane helix</keyword>
<reference evidence="5" key="1">
    <citation type="journal article" date="2020" name="mSystems">
        <title>Genome- and Community-Level Interaction Insights into Carbon Utilization and Element Cycling Functions of Hydrothermarchaeota in Hydrothermal Sediment.</title>
        <authorList>
            <person name="Zhou Z."/>
            <person name="Liu Y."/>
            <person name="Xu W."/>
            <person name="Pan J."/>
            <person name="Luo Z.H."/>
            <person name="Li M."/>
        </authorList>
    </citation>
    <scope>NUCLEOTIDE SEQUENCE [LARGE SCALE GENOMIC DNA]</scope>
    <source>
        <strain evidence="5">HyVt-577</strain>
    </source>
</reference>
<evidence type="ECO:0000256" key="2">
    <source>
        <dbReference type="SAM" id="MobiDB-lite"/>
    </source>
</evidence>
<name>A0A7V4WVP0_CALAY</name>
<keyword evidence="1" id="KW-0676">Redox-active center</keyword>
<keyword evidence="3" id="KW-0812">Transmembrane</keyword>
<feature type="domain" description="Thioredoxin" evidence="4">
    <location>
        <begin position="53"/>
        <end position="190"/>
    </location>
</feature>
<dbReference type="InterPro" id="IPR050553">
    <property type="entry name" value="Thioredoxin_ResA/DsbE_sf"/>
</dbReference>
<dbReference type="InterPro" id="IPR000866">
    <property type="entry name" value="AhpC/TSA"/>
</dbReference>
<evidence type="ECO:0000256" key="1">
    <source>
        <dbReference type="ARBA" id="ARBA00023284"/>
    </source>
</evidence>
<comment type="caution">
    <text evidence="5">The sequence shown here is derived from an EMBL/GenBank/DDBJ whole genome shotgun (WGS) entry which is preliminary data.</text>
</comment>
<dbReference type="AlphaFoldDB" id="A0A7V4WVP0"/>